<dbReference type="PANTHER" id="PTHR47165">
    <property type="entry name" value="OS03G0429900 PROTEIN"/>
    <property type="match status" value="1"/>
</dbReference>
<organism evidence="9 10">
    <name type="scientific">Drosophila simulans</name>
    <name type="common">Fruit fly</name>
    <dbReference type="NCBI Taxonomy" id="7240"/>
    <lineage>
        <taxon>Eukaryota</taxon>
        <taxon>Metazoa</taxon>
        <taxon>Ecdysozoa</taxon>
        <taxon>Arthropoda</taxon>
        <taxon>Hexapoda</taxon>
        <taxon>Insecta</taxon>
        <taxon>Pterygota</taxon>
        <taxon>Neoptera</taxon>
        <taxon>Endopterygota</taxon>
        <taxon>Diptera</taxon>
        <taxon>Brachycera</taxon>
        <taxon>Muscomorpha</taxon>
        <taxon>Ephydroidea</taxon>
        <taxon>Drosophilidae</taxon>
        <taxon>Drosophila</taxon>
        <taxon>Sophophora</taxon>
    </lineage>
</organism>
<dbReference type="OMA" id="WYTNVQI"/>
<protein>
    <submittedName>
        <fullName evidence="9">GD20884</fullName>
    </submittedName>
</protein>
<dbReference type="SMR" id="B4QYN6"/>
<dbReference type="InterPro" id="IPR003871">
    <property type="entry name" value="RFA1B/D_OB_1st"/>
</dbReference>
<keyword evidence="6" id="KW-0812">Transmembrane</keyword>
<evidence type="ECO:0000259" key="7">
    <source>
        <dbReference type="Pfam" id="PF02721"/>
    </source>
</evidence>
<dbReference type="STRING" id="7240.B4QYN6"/>
<feature type="domain" description="Replication protein A 70 kDa DNA-binding subunit B/D first OB fold" evidence="7">
    <location>
        <begin position="80"/>
        <end position="143"/>
    </location>
</feature>
<dbReference type="FunFam" id="2.40.50.140:FF:000041">
    <property type="entry name" value="Replication protein A subunit"/>
    <property type="match status" value="1"/>
</dbReference>
<keyword evidence="2" id="KW-0479">Metal-binding</keyword>
<comment type="similarity">
    <text evidence="1">Belongs to the replication factor A protein 1 family.</text>
</comment>
<dbReference type="Gene3D" id="2.40.50.140">
    <property type="entry name" value="Nucleic acid-binding proteins"/>
    <property type="match status" value="2"/>
</dbReference>
<dbReference type="InterPro" id="IPR012340">
    <property type="entry name" value="NA-bd_OB-fold"/>
</dbReference>
<keyword evidence="4" id="KW-0862">Zinc</keyword>
<keyword evidence="3" id="KW-0863">Zinc-finger</keyword>
<dbReference type="InterPro" id="IPR031657">
    <property type="entry name" value="REPA_OB_2"/>
</dbReference>
<dbReference type="GO" id="GO:0003677">
    <property type="term" value="F:DNA binding"/>
    <property type="evidence" value="ECO:0007669"/>
    <property type="project" value="UniProtKB-KW"/>
</dbReference>
<evidence type="ECO:0000259" key="8">
    <source>
        <dbReference type="Pfam" id="PF16900"/>
    </source>
</evidence>
<dbReference type="SUPFAM" id="SSF50249">
    <property type="entry name" value="Nucleic acid-binding proteins"/>
    <property type="match status" value="2"/>
</dbReference>
<keyword evidence="10" id="KW-1185">Reference proteome</keyword>
<dbReference type="OrthoDB" id="7862263at2759"/>
<evidence type="ECO:0000256" key="5">
    <source>
        <dbReference type="ARBA" id="ARBA00023125"/>
    </source>
</evidence>
<evidence type="ECO:0000313" key="9">
    <source>
        <dbReference type="EMBL" id="EDX13794.1"/>
    </source>
</evidence>
<keyword evidence="6" id="KW-1133">Transmembrane helix</keyword>
<feature type="transmembrane region" description="Helical" evidence="6">
    <location>
        <begin position="34"/>
        <end position="52"/>
    </location>
</feature>
<evidence type="ECO:0000256" key="1">
    <source>
        <dbReference type="ARBA" id="ARBA00005690"/>
    </source>
</evidence>
<evidence type="ECO:0000256" key="6">
    <source>
        <dbReference type="SAM" id="Phobius"/>
    </source>
</evidence>
<dbReference type="HOGENOM" id="CLU_1217358_0_0_1"/>
<dbReference type="EMBL" id="CM000364">
    <property type="protein sequence ID" value="EDX13794.1"/>
    <property type="molecule type" value="Genomic_DNA"/>
</dbReference>
<gene>
    <name evidence="9" type="primary">Dsim\GD20884</name>
    <name evidence="9" type="ORF">Dsim_GD20884</name>
</gene>
<proteinExistence type="inferred from homology"/>
<dbReference type="PhylomeDB" id="B4QYN6"/>
<evidence type="ECO:0000256" key="2">
    <source>
        <dbReference type="ARBA" id="ARBA00022723"/>
    </source>
</evidence>
<dbReference type="CDD" id="cd04475">
    <property type="entry name" value="RPA1_DBD_B"/>
    <property type="match status" value="1"/>
</dbReference>
<feature type="domain" description="Replication protein A OB" evidence="8">
    <location>
        <begin position="163"/>
        <end position="233"/>
    </location>
</feature>
<dbReference type="Proteomes" id="UP000000304">
    <property type="component" value="Chromosome 3R"/>
</dbReference>
<sequence>MNSNAIIVSIRYVDLSIHLYITSIHFYLQYFDYIFFALFIQPICSLTPGIYSSSIKARVIWKSEITQWSTGTKTGIVYIMHLLDESGEITGIVFADYDNGFYDQIQPGLVYHISGFEVEKAISSYKVSDNPYQLFFRPNTVLQLSACGQIPREKYNFLPLLKVSSKADEDPVDAIGICTEVGRLEERGGYFIREILLVDPDNHPVMLNLWQKEAVNFVGQPTDVIVVKGARARFHNNEMKLNASWYTNVQINPDIPDATDLLAWYNNQ</sequence>
<name>B4QYN6_DROSI</name>
<dbReference type="PANTHER" id="PTHR47165:SF4">
    <property type="entry name" value="OS03G0429900 PROTEIN"/>
    <property type="match status" value="1"/>
</dbReference>
<keyword evidence="6" id="KW-0472">Membrane</keyword>
<reference evidence="9 10" key="1">
    <citation type="journal article" date="2007" name="Nature">
        <title>Evolution of genes and genomes on the Drosophila phylogeny.</title>
        <authorList>
            <consortium name="Drosophila 12 Genomes Consortium"/>
            <person name="Clark A.G."/>
            <person name="Eisen M.B."/>
            <person name="Smith D.R."/>
            <person name="Bergman C.M."/>
            <person name="Oliver B."/>
            <person name="Markow T.A."/>
            <person name="Kaufman T.C."/>
            <person name="Kellis M."/>
            <person name="Gelbart W."/>
            <person name="Iyer V.N."/>
            <person name="Pollard D.A."/>
            <person name="Sackton T.B."/>
            <person name="Larracuente A.M."/>
            <person name="Singh N.D."/>
            <person name="Abad J.P."/>
            <person name="Abt D.N."/>
            <person name="Adryan B."/>
            <person name="Aguade M."/>
            <person name="Akashi H."/>
            <person name="Anderson W.W."/>
            <person name="Aquadro C.F."/>
            <person name="Ardell D.H."/>
            <person name="Arguello R."/>
            <person name="Artieri C.G."/>
            <person name="Barbash D.A."/>
            <person name="Barker D."/>
            <person name="Barsanti P."/>
            <person name="Batterham P."/>
            <person name="Batzoglou S."/>
            <person name="Begun D."/>
            <person name="Bhutkar A."/>
            <person name="Blanco E."/>
            <person name="Bosak S.A."/>
            <person name="Bradley R.K."/>
            <person name="Brand A.D."/>
            <person name="Brent M.R."/>
            <person name="Brooks A.N."/>
            <person name="Brown R.H."/>
            <person name="Butlin R.K."/>
            <person name="Caggese C."/>
            <person name="Calvi B.R."/>
            <person name="Bernardo de Carvalho A."/>
            <person name="Caspi A."/>
            <person name="Castrezana S."/>
            <person name="Celniker S.E."/>
            <person name="Chang J.L."/>
            <person name="Chapple C."/>
            <person name="Chatterji S."/>
            <person name="Chinwalla A."/>
            <person name="Civetta A."/>
            <person name="Clifton S.W."/>
            <person name="Comeron J.M."/>
            <person name="Costello J.C."/>
            <person name="Coyne J.A."/>
            <person name="Daub J."/>
            <person name="David R.G."/>
            <person name="Delcher A.L."/>
            <person name="Delehaunty K."/>
            <person name="Do C.B."/>
            <person name="Ebling H."/>
            <person name="Edwards K."/>
            <person name="Eickbush T."/>
            <person name="Evans J.D."/>
            <person name="Filipski A."/>
            <person name="Findeiss S."/>
            <person name="Freyhult E."/>
            <person name="Fulton L."/>
            <person name="Fulton R."/>
            <person name="Garcia A.C."/>
            <person name="Gardiner A."/>
            <person name="Garfield D.A."/>
            <person name="Garvin B.E."/>
            <person name="Gibson G."/>
            <person name="Gilbert D."/>
            <person name="Gnerre S."/>
            <person name="Godfrey J."/>
            <person name="Good R."/>
            <person name="Gotea V."/>
            <person name="Gravely B."/>
            <person name="Greenberg A.J."/>
            <person name="Griffiths-Jones S."/>
            <person name="Gross S."/>
            <person name="Guigo R."/>
            <person name="Gustafson E.A."/>
            <person name="Haerty W."/>
            <person name="Hahn M.W."/>
            <person name="Halligan D.L."/>
            <person name="Halpern A.L."/>
            <person name="Halter G.M."/>
            <person name="Han M.V."/>
            <person name="Heger A."/>
            <person name="Hillier L."/>
            <person name="Hinrichs A.S."/>
            <person name="Holmes I."/>
            <person name="Hoskins R.A."/>
            <person name="Hubisz M.J."/>
            <person name="Hultmark D."/>
            <person name="Huntley M.A."/>
            <person name="Jaffe D.B."/>
            <person name="Jagadeeshan S."/>
            <person name="Jeck W.R."/>
            <person name="Johnson J."/>
            <person name="Jones C.D."/>
            <person name="Jordan W.C."/>
            <person name="Karpen G.H."/>
            <person name="Kataoka E."/>
            <person name="Keightley P.D."/>
            <person name="Kheradpour P."/>
            <person name="Kirkness E.F."/>
            <person name="Koerich L.B."/>
            <person name="Kristiansen K."/>
            <person name="Kudrna D."/>
            <person name="Kulathinal R.J."/>
            <person name="Kumar S."/>
            <person name="Kwok R."/>
            <person name="Lander E."/>
            <person name="Langley C.H."/>
            <person name="Lapoint R."/>
            <person name="Lazzaro B.P."/>
            <person name="Lee S.J."/>
            <person name="Levesque L."/>
            <person name="Li R."/>
            <person name="Lin C.F."/>
            <person name="Lin M.F."/>
            <person name="Lindblad-Toh K."/>
            <person name="Llopart A."/>
            <person name="Long M."/>
            <person name="Low L."/>
            <person name="Lozovsky E."/>
            <person name="Lu J."/>
            <person name="Luo M."/>
            <person name="Machado C.A."/>
            <person name="Makalowski W."/>
            <person name="Marzo M."/>
            <person name="Matsuda M."/>
            <person name="Matzkin L."/>
            <person name="McAllister B."/>
            <person name="McBride C.S."/>
            <person name="McKernan B."/>
            <person name="McKernan K."/>
            <person name="Mendez-Lago M."/>
            <person name="Minx P."/>
            <person name="Mollenhauer M.U."/>
            <person name="Montooth K."/>
            <person name="Mount S.M."/>
            <person name="Mu X."/>
            <person name="Myers E."/>
            <person name="Negre B."/>
            <person name="Newfeld S."/>
            <person name="Nielsen R."/>
            <person name="Noor M.A."/>
            <person name="O'Grady P."/>
            <person name="Pachter L."/>
            <person name="Papaceit M."/>
            <person name="Parisi M.J."/>
            <person name="Parisi M."/>
            <person name="Parts L."/>
            <person name="Pedersen J.S."/>
            <person name="Pesole G."/>
            <person name="Phillippy A.M."/>
            <person name="Ponting C.P."/>
            <person name="Pop M."/>
            <person name="Porcelli D."/>
            <person name="Powell J.R."/>
            <person name="Prohaska S."/>
            <person name="Pruitt K."/>
            <person name="Puig M."/>
            <person name="Quesneville H."/>
            <person name="Ram K.R."/>
            <person name="Rand D."/>
            <person name="Rasmussen M.D."/>
            <person name="Reed L.K."/>
            <person name="Reenan R."/>
            <person name="Reily A."/>
            <person name="Remington K.A."/>
            <person name="Rieger T.T."/>
            <person name="Ritchie M.G."/>
            <person name="Robin C."/>
            <person name="Rogers Y.H."/>
            <person name="Rohde C."/>
            <person name="Rozas J."/>
            <person name="Rubenfield M.J."/>
            <person name="Ruiz A."/>
            <person name="Russo S."/>
            <person name="Salzberg S.L."/>
            <person name="Sanchez-Gracia A."/>
            <person name="Saranga D.J."/>
            <person name="Sato H."/>
            <person name="Schaeffer S.W."/>
            <person name="Schatz M.C."/>
            <person name="Schlenke T."/>
            <person name="Schwartz R."/>
            <person name="Segarra C."/>
            <person name="Singh R.S."/>
            <person name="Sirot L."/>
            <person name="Sirota M."/>
            <person name="Sisneros N.B."/>
            <person name="Smith C.D."/>
            <person name="Smith T.F."/>
            <person name="Spieth J."/>
            <person name="Stage D.E."/>
            <person name="Stark A."/>
            <person name="Stephan W."/>
            <person name="Strausberg R.L."/>
            <person name="Strempel S."/>
            <person name="Sturgill D."/>
            <person name="Sutton G."/>
            <person name="Sutton G.G."/>
            <person name="Tao W."/>
            <person name="Teichmann S."/>
            <person name="Tobari Y.N."/>
            <person name="Tomimura Y."/>
            <person name="Tsolas J.M."/>
            <person name="Valente V.L."/>
            <person name="Venter E."/>
            <person name="Venter J.C."/>
            <person name="Vicario S."/>
            <person name="Vieira F.G."/>
            <person name="Vilella A.J."/>
            <person name="Villasante A."/>
            <person name="Walenz B."/>
            <person name="Wang J."/>
            <person name="Wasserman M."/>
            <person name="Watts T."/>
            <person name="Wilson D."/>
            <person name="Wilson R.K."/>
            <person name="Wing R.A."/>
            <person name="Wolfner M.F."/>
            <person name="Wong A."/>
            <person name="Wong G.K."/>
            <person name="Wu C.I."/>
            <person name="Wu G."/>
            <person name="Yamamoto D."/>
            <person name="Yang H.P."/>
            <person name="Yang S.P."/>
            <person name="Yorke J.A."/>
            <person name="Yoshida K."/>
            <person name="Zdobnov E."/>
            <person name="Zhang P."/>
            <person name="Zhang Y."/>
            <person name="Zimin A.V."/>
            <person name="Baldwin J."/>
            <person name="Abdouelleil A."/>
            <person name="Abdulkadir J."/>
            <person name="Abebe A."/>
            <person name="Abera B."/>
            <person name="Abreu J."/>
            <person name="Acer S.C."/>
            <person name="Aftuck L."/>
            <person name="Alexander A."/>
            <person name="An P."/>
            <person name="Anderson E."/>
            <person name="Anderson S."/>
            <person name="Arachi H."/>
            <person name="Azer M."/>
            <person name="Bachantsang P."/>
            <person name="Barry A."/>
            <person name="Bayul T."/>
            <person name="Berlin A."/>
            <person name="Bessette D."/>
            <person name="Bloom T."/>
            <person name="Blye J."/>
            <person name="Boguslavskiy L."/>
            <person name="Bonnet C."/>
            <person name="Boukhgalter B."/>
            <person name="Bourzgui I."/>
            <person name="Brown A."/>
            <person name="Cahill P."/>
            <person name="Channer S."/>
            <person name="Cheshatsang Y."/>
            <person name="Chuda L."/>
            <person name="Citroen M."/>
            <person name="Collymore A."/>
            <person name="Cooke P."/>
            <person name="Costello M."/>
            <person name="D'Aco K."/>
            <person name="Daza R."/>
            <person name="De Haan G."/>
            <person name="DeGray S."/>
            <person name="DeMaso C."/>
            <person name="Dhargay N."/>
            <person name="Dooley K."/>
            <person name="Dooley E."/>
            <person name="Doricent M."/>
            <person name="Dorje P."/>
            <person name="Dorjee K."/>
            <person name="Dupes A."/>
            <person name="Elong R."/>
            <person name="Falk J."/>
            <person name="Farina A."/>
            <person name="Faro S."/>
            <person name="Ferguson D."/>
            <person name="Fisher S."/>
            <person name="Foley C.D."/>
            <person name="Franke A."/>
            <person name="Friedrich D."/>
            <person name="Gadbois L."/>
            <person name="Gearin G."/>
            <person name="Gearin C.R."/>
            <person name="Giannoukos G."/>
            <person name="Goode T."/>
            <person name="Graham J."/>
            <person name="Grandbois E."/>
            <person name="Grewal S."/>
            <person name="Gyaltsen K."/>
            <person name="Hafez N."/>
            <person name="Hagos B."/>
            <person name="Hall J."/>
            <person name="Henson C."/>
            <person name="Hollinger A."/>
            <person name="Honan T."/>
            <person name="Huard M.D."/>
            <person name="Hughes L."/>
            <person name="Hurhula B."/>
            <person name="Husby M.E."/>
            <person name="Kamat A."/>
            <person name="Kanga B."/>
            <person name="Kashin S."/>
            <person name="Khazanovich D."/>
            <person name="Kisner P."/>
            <person name="Lance K."/>
            <person name="Lara M."/>
            <person name="Lee W."/>
            <person name="Lennon N."/>
            <person name="Letendre F."/>
            <person name="LeVine R."/>
            <person name="Lipovsky A."/>
            <person name="Liu X."/>
            <person name="Liu J."/>
            <person name="Liu S."/>
            <person name="Lokyitsang T."/>
            <person name="Lokyitsang Y."/>
            <person name="Lubonja R."/>
            <person name="Lui A."/>
            <person name="MacDonald P."/>
            <person name="Magnisalis V."/>
            <person name="Maru K."/>
            <person name="Matthews C."/>
            <person name="McCusker W."/>
            <person name="McDonough S."/>
            <person name="Mehta T."/>
            <person name="Meldrim J."/>
            <person name="Meneus L."/>
            <person name="Mihai O."/>
            <person name="Mihalev A."/>
            <person name="Mihova T."/>
            <person name="Mittelman R."/>
            <person name="Mlenga V."/>
            <person name="Montmayeur A."/>
            <person name="Mulrain L."/>
            <person name="Navidi A."/>
            <person name="Naylor J."/>
            <person name="Negash T."/>
            <person name="Nguyen T."/>
            <person name="Nguyen N."/>
            <person name="Nicol R."/>
            <person name="Norbu C."/>
            <person name="Norbu N."/>
            <person name="Novod N."/>
            <person name="O'Neill B."/>
            <person name="Osman S."/>
            <person name="Markiewicz E."/>
            <person name="Oyono O.L."/>
            <person name="Patti C."/>
            <person name="Phunkhang P."/>
            <person name="Pierre F."/>
            <person name="Priest M."/>
            <person name="Raghuraman S."/>
            <person name="Rege F."/>
            <person name="Reyes R."/>
            <person name="Rise C."/>
            <person name="Rogov P."/>
            <person name="Ross K."/>
            <person name="Ryan E."/>
            <person name="Settipalli S."/>
            <person name="Shea T."/>
            <person name="Sherpa N."/>
            <person name="Shi L."/>
            <person name="Shih D."/>
            <person name="Sparrow T."/>
            <person name="Spaulding J."/>
            <person name="Stalker J."/>
            <person name="Stange-Thomann N."/>
            <person name="Stavropoulos S."/>
            <person name="Stone C."/>
            <person name="Strader C."/>
            <person name="Tesfaye S."/>
            <person name="Thomson T."/>
            <person name="Thoulutsang Y."/>
            <person name="Thoulutsang D."/>
            <person name="Topham K."/>
            <person name="Topping I."/>
            <person name="Tsamla T."/>
            <person name="Vassiliev H."/>
            <person name="Vo A."/>
            <person name="Wangchuk T."/>
            <person name="Wangdi T."/>
            <person name="Weiand M."/>
            <person name="Wilkinson J."/>
            <person name="Wilson A."/>
            <person name="Yadav S."/>
            <person name="Young G."/>
            <person name="Yu Q."/>
            <person name="Zembek L."/>
            <person name="Zhong D."/>
            <person name="Zimmer A."/>
            <person name="Zwirko Z."/>
            <person name="Jaffe D.B."/>
            <person name="Alvarez P."/>
            <person name="Brockman W."/>
            <person name="Butler J."/>
            <person name="Chin C."/>
            <person name="Gnerre S."/>
            <person name="Grabherr M."/>
            <person name="Kleber M."/>
            <person name="Mauceli E."/>
            <person name="MacCallum I."/>
        </authorList>
    </citation>
    <scope>NUCLEOTIDE SEQUENCE [LARGE SCALE GENOMIC DNA]</scope>
    <source>
        <strain evidence="10">white501</strain>
    </source>
</reference>
<evidence type="ECO:0000313" key="10">
    <source>
        <dbReference type="Proteomes" id="UP000000304"/>
    </source>
</evidence>
<feature type="transmembrane region" description="Helical" evidence="6">
    <location>
        <begin position="12"/>
        <end position="28"/>
    </location>
</feature>
<dbReference type="Pfam" id="PF02721">
    <property type="entry name" value="DUF223"/>
    <property type="match status" value="1"/>
</dbReference>
<accession>B4QYN6</accession>
<dbReference type="GO" id="GO:0008270">
    <property type="term" value="F:zinc ion binding"/>
    <property type="evidence" value="ECO:0007669"/>
    <property type="project" value="UniProtKB-KW"/>
</dbReference>
<evidence type="ECO:0000256" key="3">
    <source>
        <dbReference type="ARBA" id="ARBA00022771"/>
    </source>
</evidence>
<dbReference type="AlphaFoldDB" id="B4QYN6"/>
<evidence type="ECO:0000256" key="4">
    <source>
        <dbReference type="ARBA" id="ARBA00022833"/>
    </source>
</evidence>
<dbReference type="CDD" id="cd04474">
    <property type="entry name" value="RPA1_DBD_A"/>
    <property type="match status" value="1"/>
</dbReference>
<dbReference type="Pfam" id="PF16900">
    <property type="entry name" value="REPA_OB_2"/>
    <property type="match status" value="1"/>
</dbReference>
<keyword evidence="5" id="KW-0238">DNA-binding</keyword>